<feature type="domain" description="Histidine kinase" evidence="9">
    <location>
        <begin position="145"/>
        <end position="349"/>
    </location>
</feature>
<evidence type="ECO:0000313" key="10">
    <source>
        <dbReference type="EMBL" id="MFC6386724.1"/>
    </source>
</evidence>
<dbReference type="EC" id="2.7.13.3" evidence="2"/>
<dbReference type="Proteomes" id="UP001596267">
    <property type="component" value="Unassembled WGS sequence"/>
</dbReference>
<keyword evidence="8" id="KW-0902">Two-component regulatory system</keyword>
<dbReference type="InterPro" id="IPR036890">
    <property type="entry name" value="HATPase_C_sf"/>
</dbReference>
<evidence type="ECO:0000256" key="2">
    <source>
        <dbReference type="ARBA" id="ARBA00012438"/>
    </source>
</evidence>
<dbReference type="RefSeq" id="WP_253077002.1">
    <property type="nucleotide sequence ID" value="NZ_JAMXWN010000013.1"/>
</dbReference>
<dbReference type="GO" id="GO:0005524">
    <property type="term" value="F:ATP binding"/>
    <property type="evidence" value="ECO:0007669"/>
    <property type="project" value="UniProtKB-KW"/>
</dbReference>
<dbReference type="SMART" id="SM00388">
    <property type="entry name" value="HisKA"/>
    <property type="match status" value="1"/>
</dbReference>
<keyword evidence="6" id="KW-0418">Kinase</keyword>
<dbReference type="InterPro" id="IPR035965">
    <property type="entry name" value="PAS-like_dom_sf"/>
</dbReference>
<reference evidence="11" key="1">
    <citation type="journal article" date="2019" name="Int. J. Syst. Evol. Microbiol.">
        <title>The Global Catalogue of Microorganisms (GCM) 10K type strain sequencing project: providing services to taxonomists for standard genome sequencing and annotation.</title>
        <authorList>
            <consortium name="The Broad Institute Genomics Platform"/>
            <consortium name="The Broad Institute Genome Sequencing Center for Infectious Disease"/>
            <person name="Wu L."/>
            <person name="Ma J."/>
        </authorList>
    </citation>
    <scope>NUCLEOTIDE SEQUENCE [LARGE SCALE GENOMIC DNA]</scope>
    <source>
        <strain evidence="11">CCUG 42001</strain>
    </source>
</reference>
<organism evidence="10 11">
    <name type="scientific">Sporolactobacillus kofuensis</name>
    <dbReference type="NCBI Taxonomy" id="269672"/>
    <lineage>
        <taxon>Bacteria</taxon>
        <taxon>Bacillati</taxon>
        <taxon>Bacillota</taxon>
        <taxon>Bacilli</taxon>
        <taxon>Bacillales</taxon>
        <taxon>Sporolactobacillaceae</taxon>
        <taxon>Sporolactobacillus</taxon>
    </lineage>
</organism>
<evidence type="ECO:0000256" key="5">
    <source>
        <dbReference type="ARBA" id="ARBA00022741"/>
    </source>
</evidence>
<dbReference type="Pfam" id="PF13426">
    <property type="entry name" value="PAS_9"/>
    <property type="match status" value="1"/>
</dbReference>
<evidence type="ECO:0000256" key="1">
    <source>
        <dbReference type="ARBA" id="ARBA00000085"/>
    </source>
</evidence>
<dbReference type="InterPro" id="IPR004358">
    <property type="entry name" value="Sig_transdc_His_kin-like_C"/>
</dbReference>
<dbReference type="Pfam" id="PF00512">
    <property type="entry name" value="HisKA"/>
    <property type="match status" value="1"/>
</dbReference>
<keyword evidence="4" id="KW-0808">Transferase</keyword>
<dbReference type="Gene3D" id="3.30.565.10">
    <property type="entry name" value="Histidine kinase-like ATPase, C-terminal domain"/>
    <property type="match status" value="1"/>
</dbReference>
<evidence type="ECO:0000256" key="8">
    <source>
        <dbReference type="ARBA" id="ARBA00023012"/>
    </source>
</evidence>
<dbReference type="SUPFAM" id="SSF47384">
    <property type="entry name" value="Homodimeric domain of signal transducing histidine kinase"/>
    <property type="match status" value="1"/>
</dbReference>
<dbReference type="PANTHER" id="PTHR43065:SF34">
    <property type="entry name" value="SPORULATION KINASE A"/>
    <property type="match status" value="1"/>
</dbReference>
<dbReference type="CDD" id="cd00130">
    <property type="entry name" value="PAS"/>
    <property type="match status" value="1"/>
</dbReference>
<gene>
    <name evidence="10" type="ORF">ACFP7A_08920</name>
</gene>
<dbReference type="CDD" id="cd00082">
    <property type="entry name" value="HisKA"/>
    <property type="match status" value="1"/>
</dbReference>
<name>A0ABW1WET6_9BACL</name>
<dbReference type="InterPro" id="IPR003661">
    <property type="entry name" value="HisK_dim/P_dom"/>
</dbReference>
<evidence type="ECO:0000313" key="11">
    <source>
        <dbReference type="Proteomes" id="UP001596267"/>
    </source>
</evidence>
<keyword evidence="5" id="KW-0547">Nucleotide-binding</keyword>
<dbReference type="PROSITE" id="PS50109">
    <property type="entry name" value="HIS_KIN"/>
    <property type="match status" value="1"/>
</dbReference>
<evidence type="ECO:0000256" key="3">
    <source>
        <dbReference type="ARBA" id="ARBA00022553"/>
    </source>
</evidence>
<dbReference type="PRINTS" id="PR00344">
    <property type="entry name" value="BCTRLSENSOR"/>
</dbReference>
<dbReference type="EMBL" id="JBHSTQ010000007">
    <property type="protein sequence ID" value="MFC6386724.1"/>
    <property type="molecule type" value="Genomic_DNA"/>
</dbReference>
<keyword evidence="11" id="KW-1185">Reference proteome</keyword>
<keyword evidence="3" id="KW-0597">Phosphoprotein</keyword>
<dbReference type="Pfam" id="PF02518">
    <property type="entry name" value="HATPase_c"/>
    <property type="match status" value="1"/>
</dbReference>
<evidence type="ECO:0000259" key="9">
    <source>
        <dbReference type="PROSITE" id="PS50109"/>
    </source>
</evidence>
<dbReference type="SMART" id="SM00387">
    <property type="entry name" value="HATPase_c"/>
    <property type="match status" value="1"/>
</dbReference>
<sequence>MTENSKSTAFDFKQMIEQTIDAIVLISHGKIVYSNRAANQLLSFDERTPLNGLTMGLFLDPLDLPIFSDHLNEIRSGQKNAVTFPLSIHSSTNKKIPVEFTCQPFRDQEQCMAQLTIRDISERKAVEESMRQSEKLSVIGELSAGILHEIRNPLTSIKGFLQLMEASSEVHTDYMEIIMREIEQIERITNELLYFTKPNRERFTQFDLVEIAQETMTLFEGQALKQQVAIKLTSSNHHHFIVGDRTQLKQVFVNLVKNALEATAADGKITIDLSSSAHHEHISIRDTGEGMPKQVFENLGKSFFTTKQTGTGLGLMVTYSIIKNHKGKVIVTSEEHQGTTFHVIFPSINR</sequence>
<dbReference type="InterPro" id="IPR005467">
    <property type="entry name" value="His_kinase_dom"/>
</dbReference>
<dbReference type="PANTHER" id="PTHR43065">
    <property type="entry name" value="SENSOR HISTIDINE KINASE"/>
    <property type="match status" value="1"/>
</dbReference>
<evidence type="ECO:0000256" key="4">
    <source>
        <dbReference type="ARBA" id="ARBA00022679"/>
    </source>
</evidence>
<dbReference type="InterPro" id="IPR000014">
    <property type="entry name" value="PAS"/>
</dbReference>
<proteinExistence type="predicted"/>
<dbReference type="SUPFAM" id="SSF55785">
    <property type="entry name" value="PYP-like sensor domain (PAS domain)"/>
    <property type="match status" value="1"/>
</dbReference>
<evidence type="ECO:0000256" key="7">
    <source>
        <dbReference type="ARBA" id="ARBA00022840"/>
    </source>
</evidence>
<dbReference type="InterPro" id="IPR036097">
    <property type="entry name" value="HisK_dim/P_sf"/>
</dbReference>
<dbReference type="Gene3D" id="1.10.287.130">
    <property type="match status" value="1"/>
</dbReference>
<accession>A0ABW1WET6</accession>
<comment type="caution">
    <text evidence="10">The sequence shown here is derived from an EMBL/GenBank/DDBJ whole genome shotgun (WGS) entry which is preliminary data.</text>
</comment>
<dbReference type="InterPro" id="IPR003594">
    <property type="entry name" value="HATPase_dom"/>
</dbReference>
<keyword evidence="7 10" id="KW-0067">ATP-binding</keyword>
<comment type="catalytic activity">
    <reaction evidence="1">
        <text>ATP + protein L-histidine = ADP + protein N-phospho-L-histidine.</text>
        <dbReference type="EC" id="2.7.13.3"/>
    </reaction>
</comment>
<dbReference type="NCBIfam" id="TIGR00229">
    <property type="entry name" value="sensory_box"/>
    <property type="match status" value="1"/>
</dbReference>
<dbReference type="Gene3D" id="3.30.450.20">
    <property type="entry name" value="PAS domain"/>
    <property type="match status" value="1"/>
</dbReference>
<dbReference type="SUPFAM" id="SSF55874">
    <property type="entry name" value="ATPase domain of HSP90 chaperone/DNA topoisomerase II/histidine kinase"/>
    <property type="match status" value="1"/>
</dbReference>
<protein>
    <recommendedName>
        <fullName evidence="2">histidine kinase</fullName>
        <ecNumber evidence="2">2.7.13.3</ecNumber>
    </recommendedName>
</protein>
<evidence type="ECO:0000256" key="6">
    <source>
        <dbReference type="ARBA" id="ARBA00022777"/>
    </source>
</evidence>